<evidence type="ECO:0000256" key="1">
    <source>
        <dbReference type="ARBA" id="ARBA00004141"/>
    </source>
</evidence>
<protein>
    <recommendedName>
        <fullName evidence="12">Protein-disulfide reductase</fullName>
    </recommendedName>
</protein>
<dbReference type="InterPro" id="IPR017937">
    <property type="entry name" value="Thioredoxin_CS"/>
</dbReference>
<gene>
    <name evidence="10" type="ORF">PMA3_06365</name>
</gene>
<evidence type="ECO:0000256" key="2">
    <source>
        <dbReference type="ARBA" id="ARBA00022692"/>
    </source>
</evidence>
<evidence type="ECO:0000259" key="9">
    <source>
        <dbReference type="Pfam" id="PF11412"/>
    </source>
</evidence>
<dbReference type="Proteomes" id="UP000078354">
    <property type="component" value="Chromosome"/>
</dbReference>
<keyword evidence="2 7" id="KW-0812">Transmembrane</keyword>
<keyword evidence="6" id="KW-0676">Redox-active center</keyword>
<sequence>MVADIASIYRLAGLQRHLLRVCVTLLLGVYAGTLWAATVSNVVTTEHMSAQLIAEHQELIPGKASSIALKLNHRPQWHSYWRTPGDSGLPTQIKWDVPAGVKMGAIHWPAPKRLPFGPLMNFGYEGETWLISDITLPPDFAKPSVTLSSHVEWLVCNDVCIPEEGQMTLTLPVGLPGTSPIVNPEAVRGFETVRTLLPKKANGWSFSAVSTIAGSTLSIVPPQGQPFPQSVSFFPYDEGVVEPSAVQTLSHDGAGYQLSITRAVQPVAPLVRLRGIVVTKNGTASPEALEIDIPVQGAEVAKPDAAIDTSAQLGLIAAVLLAFSGGILLNLMPCVFPILSMKVFAFAREADADKSRRNGLFYSIGVVISFWLLAIVLMGLRSAGHEFGWGFQLQSPVIVASLALLFFVLALNLLGVFEMGSLVPSPLASISPRHPDVSAFFSGVLAVAVASPCTGPFMAVALGYAVTQPGWTSLAVFTSLGLGMALPYFLLAWFSGIRKWLPRPGPWMVQLRQFLAFPLLATVIWLAWVLGVQAGVSPLIDLLLALWLIGLGLWFFGRFPSRLGKTVSWVLALSILIPMANIAGSATSELTPQAGKWETYSQARVEQRLGDGKTVFVDFTAAWCVTCQVNKKLVLNTNEIDHAFEQSGVVRMRADWTNRDPEITRALARYGRSAVPMYLVLRPGQSPELLPELLTKSLVKAALASPESPGSESSKPILGTL</sequence>
<reference evidence="10 11" key="1">
    <citation type="journal article" date="2018" name="Syst. Appl. Microbiol.">
        <title>Pseudomonas silesiensis sp. nov. strain A3T isolated from a biological pesticide sewage treatment plant and analysis of the complete genome sequence.</title>
        <authorList>
            <person name="Kaminski M.A."/>
            <person name="Furmanczyk E.M."/>
            <person name="Sobczak A."/>
            <person name="Dziembowski A."/>
            <person name="Lipinski L."/>
        </authorList>
    </citation>
    <scope>NUCLEOTIDE SEQUENCE [LARGE SCALE GENOMIC DNA]</scope>
    <source>
        <strain evidence="10 11">A3</strain>
    </source>
</reference>
<dbReference type="Pfam" id="PF02683">
    <property type="entry name" value="DsbD_TM"/>
    <property type="match status" value="1"/>
</dbReference>
<dbReference type="PANTHER" id="PTHR32234">
    <property type="entry name" value="THIOL:DISULFIDE INTERCHANGE PROTEIN DSBD"/>
    <property type="match status" value="1"/>
</dbReference>
<name>A0A191YQ02_9PSED</name>
<evidence type="ECO:0000313" key="10">
    <source>
        <dbReference type="EMBL" id="ANJ54806.1"/>
    </source>
</evidence>
<dbReference type="GO" id="GO:0017004">
    <property type="term" value="P:cytochrome complex assembly"/>
    <property type="evidence" value="ECO:0007669"/>
    <property type="project" value="UniProtKB-KW"/>
</dbReference>
<dbReference type="InterPro" id="IPR003834">
    <property type="entry name" value="Cyt_c_assmbl_TM_dom"/>
</dbReference>
<dbReference type="SUPFAM" id="SSF52833">
    <property type="entry name" value="Thioredoxin-like"/>
    <property type="match status" value="1"/>
</dbReference>
<dbReference type="InterPro" id="IPR035671">
    <property type="entry name" value="DsbD_gamma"/>
</dbReference>
<feature type="transmembrane region" description="Helical" evidence="7">
    <location>
        <begin position="18"/>
        <end position="37"/>
    </location>
</feature>
<dbReference type="AlphaFoldDB" id="A0A191YQ02"/>
<keyword evidence="4 7" id="KW-1133">Transmembrane helix</keyword>
<dbReference type="GO" id="GO:0016020">
    <property type="term" value="C:membrane"/>
    <property type="evidence" value="ECO:0007669"/>
    <property type="project" value="UniProtKB-SubCell"/>
</dbReference>
<feature type="transmembrane region" description="Helical" evidence="7">
    <location>
        <begin position="569"/>
        <end position="586"/>
    </location>
</feature>
<dbReference type="RefSeq" id="WP_064676365.1">
    <property type="nucleotide sequence ID" value="NZ_CP014870.1"/>
</dbReference>
<dbReference type="CDD" id="cd02953">
    <property type="entry name" value="DsbDgamma"/>
    <property type="match status" value="1"/>
</dbReference>
<feature type="transmembrane region" description="Helical" evidence="7">
    <location>
        <begin position="438"/>
        <end position="465"/>
    </location>
</feature>
<dbReference type="Pfam" id="PF13899">
    <property type="entry name" value="Thioredoxin_7"/>
    <property type="match status" value="1"/>
</dbReference>
<feature type="transmembrane region" description="Helical" evidence="7">
    <location>
        <begin position="398"/>
        <end position="417"/>
    </location>
</feature>
<organism evidence="10 11">
    <name type="scientific">Pseudomonas silesiensis</name>
    <dbReference type="NCBI Taxonomy" id="1853130"/>
    <lineage>
        <taxon>Bacteria</taxon>
        <taxon>Pseudomonadati</taxon>
        <taxon>Pseudomonadota</taxon>
        <taxon>Gammaproteobacteria</taxon>
        <taxon>Pseudomonadales</taxon>
        <taxon>Pseudomonadaceae</taxon>
        <taxon>Pseudomonas</taxon>
    </lineage>
</organism>
<feature type="transmembrane region" description="Helical" evidence="7">
    <location>
        <begin position="514"/>
        <end position="533"/>
    </location>
</feature>
<evidence type="ECO:0000256" key="5">
    <source>
        <dbReference type="ARBA" id="ARBA00023136"/>
    </source>
</evidence>
<dbReference type="STRING" id="1853130.PMA3_06365"/>
<feature type="transmembrane region" description="Helical" evidence="7">
    <location>
        <begin position="313"/>
        <end position="339"/>
    </location>
</feature>
<dbReference type="PANTHER" id="PTHR32234:SF3">
    <property type="entry name" value="SUPPRESSION OF COPPER SENSITIVITY PROTEIN"/>
    <property type="match status" value="1"/>
</dbReference>
<evidence type="ECO:0000256" key="4">
    <source>
        <dbReference type="ARBA" id="ARBA00022989"/>
    </source>
</evidence>
<keyword evidence="11" id="KW-1185">Reference proteome</keyword>
<feature type="transmembrane region" description="Helical" evidence="7">
    <location>
        <begin position="360"/>
        <end position="378"/>
    </location>
</feature>
<dbReference type="GO" id="GO:0015035">
    <property type="term" value="F:protein-disulfide reductase activity"/>
    <property type="evidence" value="ECO:0007669"/>
    <property type="project" value="TreeGrafter"/>
</dbReference>
<feature type="transmembrane region" description="Helical" evidence="7">
    <location>
        <begin position="471"/>
        <end position="494"/>
    </location>
</feature>
<comment type="subcellular location">
    <subcellularLocation>
        <location evidence="1">Membrane</location>
        <topology evidence="1">Multi-pass membrane protein</topology>
    </subcellularLocation>
</comment>
<dbReference type="InterPro" id="IPR028250">
    <property type="entry name" value="DsbDN"/>
</dbReference>
<dbReference type="KEGG" id="psil:PMA3_06365"/>
<dbReference type="GO" id="GO:0045454">
    <property type="term" value="P:cell redox homeostasis"/>
    <property type="evidence" value="ECO:0007669"/>
    <property type="project" value="TreeGrafter"/>
</dbReference>
<evidence type="ECO:0000256" key="7">
    <source>
        <dbReference type="SAM" id="Phobius"/>
    </source>
</evidence>
<evidence type="ECO:0008006" key="12">
    <source>
        <dbReference type="Google" id="ProtNLM"/>
    </source>
</evidence>
<evidence type="ECO:0000256" key="6">
    <source>
        <dbReference type="ARBA" id="ARBA00023284"/>
    </source>
</evidence>
<dbReference type="InterPro" id="IPR036249">
    <property type="entry name" value="Thioredoxin-like_sf"/>
</dbReference>
<evidence type="ECO:0000256" key="3">
    <source>
        <dbReference type="ARBA" id="ARBA00022748"/>
    </source>
</evidence>
<dbReference type="Pfam" id="PF11412">
    <property type="entry name" value="DsbD_N"/>
    <property type="match status" value="1"/>
</dbReference>
<feature type="transmembrane region" description="Helical" evidence="7">
    <location>
        <begin position="539"/>
        <end position="557"/>
    </location>
</feature>
<dbReference type="Gene3D" id="3.40.30.10">
    <property type="entry name" value="Glutaredoxin"/>
    <property type="match status" value="1"/>
</dbReference>
<evidence type="ECO:0000313" key="11">
    <source>
        <dbReference type="Proteomes" id="UP000078354"/>
    </source>
</evidence>
<evidence type="ECO:0000259" key="8">
    <source>
        <dbReference type="Pfam" id="PF02683"/>
    </source>
</evidence>
<feature type="domain" description="Thiol:disulfide interchange protein DsbD N-terminal" evidence="9">
    <location>
        <begin position="51"/>
        <end position="171"/>
    </location>
</feature>
<dbReference type="OrthoDB" id="9811036at2"/>
<dbReference type="EMBL" id="CP014870">
    <property type="protein sequence ID" value="ANJ54806.1"/>
    <property type="molecule type" value="Genomic_DNA"/>
</dbReference>
<keyword evidence="5 7" id="KW-0472">Membrane</keyword>
<accession>A0A191YQ02</accession>
<dbReference type="PROSITE" id="PS00194">
    <property type="entry name" value="THIOREDOXIN_1"/>
    <property type="match status" value="1"/>
</dbReference>
<keyword evidence="3" id="KW-0201">Cytochrome c-type biogenesis</keyword>
<proteinExistence type="predicted"/>
<feature type="domain" description="Cytochrome C biogenesis protein transmembrane" evidence="8">
    <location>
        <begin position="318"/>
        <end position="527"/>
    </location>
</feature>